<evidence type="ECO:0000313" key="2">
    <source>
        <dbReference type="Proteomes" id="UP000838756"/>
    </source>
</evidence>
<organism evidence="1 2">
    <name type="scientific">Pararge aegeria aegeria</name>
    <dbReference type="NCBI Taxonomy" id="348720"/>
    <lineage>
        <taxon>Eukaryota</taxon>
        <taxon>Metazoa</taxon>
        <taxon>Ecdysozoa</taxon>
        <taxon>Arthropoda</taxon>
        <taxon>Hexapoda</taxon>
        <taxon>Insecta</taxon>
        <taxon>Pterygota</taxon>
        <taxon>Neoptera</taxon>
        <taxon>Endopterygota</taxon>
        <taxon>Lepidoptera</taxon>
        <taxon>Glossata</taxon>
        <taxon>Ditrysia</taxon>
        <taxon>Papilionoidea</taxon>
        <taxon>Nymphalidae</taxon>
        <taxon>Satyrinae</taxon>
        <taxon>Satyrini</taxon>
        <taxon>Parargina</taxon>
        <taxon>Pararge</taxon>
    </lineage>
</organism>
<gene>
    <name evidence="1" type="primary">jg5043</name>
    <name evidence="1" type="ORF">PAEG_LOCUS24727</name>
</gene>
<evidence type="ECO:0000313" key="1">
    <source>
        <dbReference type="EMBL" id="CAH2264978.1"/>
    </source>
</evidence>
<keyword evidence="2" id="KW-1185">Reference proteome</keyword>
<protein>
    <submittedName>
        <fullName evidence="1">Jg5043 protein</fullName>
    </submittedName>
</protein>
<dbReference type="OrthoDB" id="7476537at2759"/>
<dbReference type="EMBL" id="CAKXAJ010026267">
    <property type="protein sequence ID" value="CAH2264978.1"/>
    <property type="molecule type" value="Genomic_DNA"/>
</dbReference>
<comment type="caution">
    <text evidence="1">The sequence shown here is derived from an EMBL/GenBank/DDBJ whole genome shotgun (WGS) entry which is preliminary data.</text>
</comment>
<name>A0A8S4SG84_9NEOP</name>
<dbReference type="Proteomes" id="UP000838756">
    <property type="component" value="Unassembled WGS sequence"/>
</dbReference>
<proteinExistence type="predicted"/>
<accession>A0A8S4SG84</accession>
<dbReference type="AlphaFoldDB" id="A0A8S4SG84"/>
<sequence length="76" mass="8053">MSAFLGMVERLSDALTFDPEVQLVGDGLPLGVERGAGVAAAAVARHLLQHQALVAVEHARRGVVRQLPVLTIKRAC</sequence>
<reference evidence="1" key="1">
    <citation type="submission" date="2022-03" db="EMBL/GenBank/DDBJ databases">
        <authorList>
            <person name="Lindestad O."/>
        </authorList>
    </citation>
    <scope>NUCLEOTIDE SEQUENCE</scope>
</reference>